<comment type="caution">
    <text evidence="2">The sequence shown here is derived from an EMBL/GenBank/DDBJ whole genome shotgun (WGS) entry which is preliminary data.</text>
</comment>
<name>A0ABD0VHD2_DENTH</name>
<keyword evidence="1" id="KW-0472">Membrane</keyword>
<dbReference type="AlphaFoldDB" id="A0ABD0VHD2"/>
<keyword evidence="3" id="KW-1185">Reference proteome</keyword>
<dbReference type="Proteomes" id="UP001552299">
    <property type="component" value="Unassembled WGS sequence"/>
</dbReference>
<evidence type="ECO:0000313" key="3">
    <source>
        <dbReference type="Proteomes" id="UP001552299"/>
    </source>
</evidence>
<evidence type="ECO:0000256" key="1">
    <source>
        <dbReference type="SAM" id="Phobius"/>
    </source>
</evidence>
<evidence type="ECO:0000313" key="2">
    <source>
        <dbReference type="EMBL" id="KAL0924061.1"/>
    </source>
</evidence>
<dbReference type="EMBL" id="JANQDX010000005">
    <property type="protein sequence ID" value="KAL0924061.1"/>
    <property type="molecule type" value="Genomic_DNA"/>
</dbReference>
<keyword evidence="1" id="KW-1133">Transmembrane helix</keyword>
<feature type="transmembrane region" description="Helical" evidence="1">
    <location>
        <begin position="336"/>
        <end position="353"/>
    </location>
</feature>
<protein>
    <submittedName>
        <fullName evidence="2">Uncharacterized protein</fullName>
    </submittedName>
</protein>
<accession>A0ABD0VHD2</accession>
<reference evidence="2 3" key="1">
    <citation type="journal article" date="2024" name="Plant Biotechnol. J.">
        <title>Dendrobium thyrsiflorum genome and its molecular insights into genes involved in important horticultural traits.</title>
        <authorList>
            <person name="Chen B."/>
            <person name="Wang J.Y."/>
            <person name="Zheng P.J."/>
            <person name="Li K.L."/>
            <person name="Liang Y.M."/>
            <person name="Chen X.F."/>
            <person name="Zhang C."/>
            <person name="Zhao X."/>
            <person name="He X."/>
            <person name="Zhang G.Q."/>
            <person name="Liu Z.J."/>
            <person name="Xu Q."/>
        </authorList>
    </citation>
    <scope>NUCLEOTIDE SEQUENCE [LARGE SCALE GENOMIC DNA]</scope>
    <source>
        <strain evidence="2">GZMU011</strain>
    </source>
</reference>
<keyword evidence="1" id="KW-0812">Transmembrane</keyword>
<proteinExistence type="predicted"/>
<gene>
    <name evidence="2" type="ORF">M5K25_004866</name>
</gene>
<sequence length="466" mass="52173">MTAKQRNIWDYDIYEVFCGILGRIYGIRQSRDYKHLNLRVKLAFVLPTVFTDRLTQWGFRYYGLSSGVLSRRSCQRSGHIWACWIQPFTPIRTLSFRLLKDFKLFRLNLFGYLFGDPGKQRAIVASGDSSADSESPPRFTCSICDAMSGSDSSSSGKYRSSSELQSIGNTIIHDSGASFLTYFPFTDVLGTTEMTRHTSVGRKSASPSSSVSPILSSDIKSASLMGLEELAWLRCCLEVDACTLGNPFRLSTGSGGKRSITSSHCLSWAFSSALKISWFIVSPEYQLRLGARVVDLFRLFFILHWLLTLVYILRNFSVFGYHLSPHLSSDVGECDIFIIRMILFDFICFLFSLRTITSIGDGASLVLVLADLREAAPDVTPKSISLSFLSSSLRGLGLQTCFPFHRDLSVVDPECAVRVSELVPRRNISLSFLGRLIRWVRRHQLLLSSELGIPLSSLPSCKPLSR</sequence>
<organism evidence="2 3">
    <name type="scientific">Dendrobium thyrsiflorum</name>
    <name type="common">Pinecone-like raceme dendrobium</name>
    <name type="synonym">Orchid</name>
    <dbReference type="NCBI Taxonomy" id="117978"/>
    <lineage>
        <taxon>Eukaryota</taxon>
        <taxon>Viridiplantae</taxon>
        <taxon>Streptophyta</taxon>
        <taxon>Embryophyta</taxon>
        <taxon>Tracheophyta</taxon>
        <taxon>Spermatophyta</taxon>
        <taxon>Magnoliopsida</taxon>
        <taxon>Liliopsida</taxon>
        <taxon>Asparagales</taxon>
        <taxon>Orchidaceae</taxon>
        <taxon>Epidendroideae</taxon>
        <taxon>Malaxideae</taxon>
        <taxon>Dendrobiinae</taxon>
        <taxon>Dendrobium</taxon>
    </lineage>
</organism>
<feature type="transmembrane region" description="Helical" evidence="1">
    <location>
        <begin position="296"/>
        <end position="316"/>
    </location>
</feature>